<dbReference type="GO" id="GO:0015833">
    <property type="term" value="P:peptide transport"/>
    <property type="evidence" value="ECO:0007669"/>
    <property type="project" value="UniProtKB-KW"/>
</dbReference>
<proteinExistence type="inferred from homology"/>
<dbReference type="SUPFAM" id="SSF103473">
    <property type="entry name" value="MFS general substrate transporter"/>
    <property type="match status" value="1"/>
</dbReference>
<dbReference type="Gene3D" id="1.20.1250.20">
    <property type="entry name" value="MFS general substrate transporter like domains"/>
    <property type="match status" value="1"/>
</dbReference>
<dbReference type="AlphaFoldDB" id="A0AAN0K2M9"/>
<evidence type="ECO:0000256" key="7">
    <source>
        <dbReference type="SAM" id="Phobius"/>
    </source>
</evidence>
<keyword evidence="6 7" id="KW-0472">Membrane</keyword>
<feature type="transmembrane region" description="Helical" evidence="7">
    <location>
        <begin position="456"/>
        <end position="475"/>
    </location>
</feature>
<feature type="transmembrane region" description="Helical" evidence="7">
    <location>
        <begin position="20"/>
        <end position="46"/>
    </location>
</feature>
<name>A0AAN0K2M9_AMPQE</name>
<dbReference type="KEGG" id="aqu:109592428"/>
<dbReference type="InterPro" id="IPR036259">
    <property type="entry name" value="MFS_trans_sf"/>
</dbReference>
<evidence type="ECO:0000256" key="2">
    <source>
        <dbReference type="ARBA" id="ARBA00005982"/>
    </source>
</evidence>
<protein>
    <submittedName>
        <fullName evidence="8">Uncharacterized protein</fullName>
    </submittedName>
</protein>
<feature type="transmembrane region" description="Helical" evidence="7">
    <location>
        <begin position="186"/>
        <end position="208"/>
    </location>
</feature>
<feature type="transmembrane region" description="Helical" evidence="7">
    <location>
        <begin position="88"/>
        <end position="112"/>
    </location>
</feature>
<evidence type="ECO:0000256" key="1">
    <source>
        <dbReference type="ARBA" id="ARBA00004141"/>
    </source>
</evidence>
<feature type="transmembrane region" description="Helical" evidence="7">
    <location>
        <begin position="58"/>
        <end position="76"/>
    </location>
</feature>
<evidence type="ECO:0000313" key="9">
    <source>
        <dbReference type="Proteomes" id="UP000007879"/>
    </source>
</evidence>
<dbReference type="Pfam" id="PF00854">
    <property type="entry name" value="PTR2"/>
    <property type="match status" value="1"/>
</dbReference>
<comment type="subcellular location">
    <subcellularLocation>
        <location evidence="1">Membrane</location>
        <topology evidence="1">Multi-pass membrane protein</topology>
    </subcellularLocation>
</comment>
<keyword evidence="4" id="KW-0813">Transport</keyword>
<dbReference type="InterPro" id="IPR000109">
    <property type="entry name" value="POT_fam"/>
</dbReference>
<sequence>MNQGHGSCSLCRRYWSNVNVFTSGVAILVLIWDSLMYFEILLMRFFISTGAAGGTKGVILDVLYCLIFFSFPLFGLLADVHVGRYKAIMAGIILCFTSWIFSGIGFVIYGFYTNNTLLLFFYGLAYITAVSGYTSFKANIVQYNIDQLVGASADELSAVIYWHSAAVPISFVIFQLIRCAIIGNYIFLITFVSAGLSLSVVLVSHSLFKHKLENVSLIKNPVKLIVRVLCYARKHKYPENRSALTYWEEEAPSRIDLGKHKYGGPFTEEEVEDVKTVFRMLPLLISVVGLTTNDEVYHWIMSGNQSIEISYGSCLISTEFGKFFTSVVFFLIYLLIFQPIFKRFIPRMLLRIGVGLVFAFCTMFSKTVIFILVPPDASSITPFTTPLLYIPQFFYGVAFVLIIAASLEFTVAQSPVQMRGMMVGMWLASMGVGYLININLKYGFQCTNEFMCTNPFYYAVKSVITLVFFSLFFCLSKRYKFRVRENEINIHKIVEDHYHRYMTQKDAYEAAPSDTVIIEEETPLIF</sequence>
<organism evidence="8 9">
    <name type="scientific">Amphimedon queenslandica</name>
    <name type="common">Sponge</name>
    <dbReference type="NCBI Taxonomy" id="400682"/>
    <lineage>
        <taxon>Eukaryota</taxon>
        <taxon>Metazoa</taxon>
        <taxon>Porifera</taxon>
        <taxon>Demospongiae</taxon>
        <taxon>Heteroscleromorpha</taxon>
        <taxon>Haplosclerida</taxon>
        <taxon>Niphatidae</taxon>
        <taxon>Amphimedon</taxon>
    </lineage>
</organism>
<dbReference type="EnsemblMetazoa" id="XM_020007867.1">
    <property type="protein sequence ID" value="XP_019863426.1"/>
    <property type="gene ID" value="LOC109592428"/>
</dbReference>
<dbReference type="Proteomes" id="UP000007879">
    <property type="component" value="Unassembled WGS sequence"/>
</dbReference>
<comment type="similarity">
    <text evidence="2">Belongs to the major facilitator superfamily. Proton-dependent oligopeptide transporter (POT/PTR) (TC 2.A.17) family.</text>
</comment>
<keyword evidence="4" id="KW-0653">Protein transport</keyword>
<dbReference type="PANTHER" id="PTHR11654">
    <property type="entry name" value="OLIGOPEPTIDE TRANSPORTER-RELATED"/>
    <property type="match status" value="1"/>
</dbReference>
<keyword evidence="5 7" id="KW-1133">Transmembrane helix</keyword>
<keyword evidence="4" id="KW-0571">Peptide transport</keyword>
<evidence type="ECO:0000256" key="5">
    <source>
        <dbReference type="ARBA" id="ARBA00022989"/>
    </source>
</evidence>
<evidence type="ECO:0000256" key="3">
    <source>
        <dbReference type="ARBA" id="ARBA00022692"/>
    </source>
</evidence>
<dbReference type="GO" id="GO:0022857">
    <property type="term" value="F:transmembrane transporter activity"/>
    <property type="evidence" value="ECO:0007669"/>
    <property type="project" value="InterPro"/>
</dbReference>
<feature type="transmembrane region" description="Helical" evidence="7">
    <location>
        <begin position="423"/>
        <end position="444"/>
    </location>
</feature>
<evidence type="ECO:0000256" key="6">
    <source>
        <dbReference type="ARBA" id="ARBA00023136"/>
    </source>
</evidence>
<feature type="transmembrane region" description="Helical" evidence="7">
    <location>
        <begin position="119"/>
        <end position="136"/>
    </location>
</feature>
<dbReference type="GeneID" id="109592428"/>
<reference evidence="9" key="1">
    <citation type="journal article" date="2010" name="Nature">
        <title>The Amphimedon queenslandica genome and the evolution of animal complexity.</title>
        <authorList>
            <person name="Srivastava M."/>
            <person name="Simakov O."/>
            <person name="Chapman J."/>
            <person name="Fahey B."/>
            <person name="Gauthier M.E."/>
            <person name="Mitros T."/>
            <person name="Richards G.S."/>
            <person name="Conaco C."/>
            <person name="Dacre M."/>
            <person name="Hellsten U."/>
            <person name="Larroux C."/>
            <person name="Putnam N.H."/>
            <person name="Stanke M."/>
            <person name="Adamska M."/>
            <person name="Darling A."/>
            <person name="Degnan S.M."/>
            <person name="Oakley T.H."/>
            <person name="Plachetzki D.C."/>
            <person name="Zhai Y."/>
            <person name="Adamski M."/>
            <person name="Calcino A."/>
            <person name="Cummins S.F."/>
            <person name="Goodstein D.M."/>
            <person name="Harris C."/>
            <person name="Jackson D.J."/>
            <person name="Leys S.P."/>
            <person name="Shu S."/>
            <person name="Woodcroft B.J."/>
            <person name="Vervoort M."/>
            <person name="Kosik K.S."/>
            <person name="Manning G."/>
            <person name="Degnan B.M."/>
            <person name="Rokhsar D.S."/>
        </authorList>
    </citation>
    <scope>NUCLEOTIDE SEQUENCE [LARGE SCALE GENOMIC DNA]</scope>
</reference>
<evidence type="ECO:0000313" key="8">
    <source>
        <dbReference type="EnsemblMetazoa" id="XP_019863426.1"/>
    </source>
</evidence>
<accession>A0AAN0K2M9</accession>
<keyword evidence="9" id="KW-1185">Reference proteome</keyword>
<feature type="transmembrane region" description="Helical" evidence="7">
    <location>
        <begin position="349"/>
        <end position="373"/>
    </location>
</feature>
<reference evidence="8" key="2">
    <citation type="submission" date="2024-06" db="UniProtKB">
        <authorList>
            <consortium name="EnsemblMetazoa"/>
        </authorList>
    </citation>
    <scope>IDENTIFICATION</scope>
</reference>
<dbReference type="GO" id="GO:0016020">
    <property type="term" value="C:membrane"/>
    <property type="evidence" value="ECO:0007669"/>
    <property type="project" value="UniProtKB-SubCell"/>
</dbReference>
<evidence type="ECO:0000256" key="4">
    <source>
        <dbReference type="ARBA" id="ARBA00022856"/>
    </source>
</evidence>
<keyword evidence="3 7" id="KW-0812">Transmembrane</keyword>
<dbReference type="RefSeq" id="XP_019863426.1">
    <property type="nucleotide sequence ID" value="XM_020007867.1"/>
</dbReference>
<feature type="transmembrane region" description="Helical" evidence="7">
    <location>
        <begin position="393"/>
        <end position="411"/>
    </location>
</feature>
<feature type="transmembrane region" description="Helical" evidence="7">
    <location>
        <begin position="320"/>
        <end position="337"/>
    </location>
</feature>